<dbReference type="InterPro" id="IPR055348">
    <property type="entry name" value="DctQ"/>
</dbReference>
<evidence type="ECO:0000256" key="1">
    <source>
        <dbReference type="ARBA" id="ARBA00004429"/>
    </source>
</evidence>
<evidence type="ECO:0000256" key="9">
    <source>
        <dbReference type="RuleBase" id="RU369079"/>
    </source>
</evidence>
<feature type="domain" description="Tripartite ATP-independent periplasmic transporters DctQ component" evidence="10">
    <location>
        <begin position="38"/>
        <end position="153"/>
    </location>
</feature>
<evidence type="ECO:0000313" key="12">
    <source>
        <dbReference type="Proteomes" id="UP001296873"/>
    </source>
</evidence>
<organism evidence="11 12">
    <name type="scientific">Rhodovibrio sodomensis</name>
    <dbReference type="NCBI Taxonomy" id="1088"/>
    <lineage>
        <taxon>Bacteria</taxon>
        <taxon>Pseudomonadati</taxon>
        <taxon>Pseudomonadota</taxon>
        <taxon>Alphaproteobacteria</taxon>
        <taxon>Rhodospirillales</taxon>
        <taxon>Rhodovibrionaceae</taxon>
        <taxon>Rhodovibrio</taxon>
    </lineage>
</organism>
<reference evidence="11 12" key="1">
    <citation type="journal article" date="2020" name="Microorganisms">
        <title>Osmotic Adaptation and Compatible Solute Biosynthesis of Phototrophic Bacteria as Revealed from Genome Analyses.</title>
        <authorList>
            <person name="Imhoff J.F."/>
            <person name="Rahn T."/>
            <person name="Kunzel S."/>
            <person name="Keller A."/>
            <person name="Neulinger S.C."/>
        </authorList>
    </citation>
    <scope>NUCLEOTIDE SEQUENCE [LARGE SCALE GENOMIC DNA]</scope>
    <source>
        <strain evidence="11 12">DSM 9895</strain>
    </source>
</reference>
<feature type="transmembrane region" description="Helical" evidence="9">
    <location>
        <begin position="12"/>
        <end position="41"/>
    </location>
</feature>
<comment type="similarity">
    <text evidence="8 9">Belongs to the TRAP transporter small permease family.</text>
</comment>
<keyword evidence="2 9" id="KW-0813">Transport</keyword>
<accession>A0ABS1DI69</accession>
<dbReference type="PANTHER" id="PTHR35011:SF2">
    <property type="entry name" value="2,3-DIKETO-L-GULONATE TRAP TRANSPORTER SMALL PERMEASE PROTEIN YIAM"/>
    <property type="match status" value="1"/>
</dbReference>
<dbReference type="RefSeq" id="WP_200342535.1">
    <property type="nucleotide sequence ID" value="NZ_NRRL01000079.1"/>
</dbReference>
<evidence type="ECO:0000256" key="8">
    <source>
        <dbReference type="ARBA" id="ARBA00038436"/>
    </source>
</evidence>
<keyword evidence="5 9" id="KW-0812">Transmembrane</keyword>
<keyword evidence="7 9" id="KW-0472">Membrane</keyword>
<evidence type="ECO:0000256" key="7">
    <source>
        <dbReference type="ARBA" id="ARBA00023136"/>
    </source>
</evidence>
<evidence type="ECO:0000256" key="6">
    <source>
        <dbReference type="ARBA" id="ARBA00022989"/>
    </source>
</evidence>
<keyword evidence="12" id="KW-1185">Reference proteome</keyword>
<comment type="subcellular location">
    <subcellularLocation>
        <location evidence="1 9">Cell inner membrane</location>
        <topology evidence="1 9">Multi-pass membrane protein</topology>
    </subcellularLocation>
</comment>
<evidence type="ECO:0000256" key="2">
    <source>
        <dbReference type="ARBA" id="ARBA00022448"/>
    </source>
</evidence>
<evidence type="ECO:0000259" key="10">
    <source>
        <dbReference type="Pfam" id="PF04290"/>
    </source>
</evidence>
<comment type="subunit">
    <text evidence="9">The complex comprises the extracytoplasmic solute receptor protein and the two transmembrane proteins.</text>
</comment>
<evidence type="ECO:0000256" key="5">
    <source>
        <dbReference type="ARBA" id="ARBA00022692"/>
    </source>
</evidence>
<dbReference type="Pfam" id="PF04290">
    <property type="entry name" value="DctQ"/>
    <property type="match status" value="1"/>
</dbReference>
<feature type="transmembrane region" description="Helical" evidence="9">
    <location>
        <begin position="134"/>
        <end position="152"/>
    </location>
</feature>
<feature type="transmembrane region" description="Helical" evidence="9">
    <location>
        <begin position="53"/>
        <end position="72"/>
    </location>
</feature>
<protein>
    <recommendedName>
        <fullName evidence="9">TRAP transporter small permease protein</fullName>
    </recommendedName>
</protein>
<evidence type="ECO:0000313" key="11">
    <source>
        <dbReference type="EMBL" id="MBK1670180.1"/>
    </source>
</evidence>
<name>A0ABS1DI69_9PROT</name>
<keyword evidence="4 9" id="KW-0997">Cell inner membrane</keyword>
<dbReference type="PANTHER" id="PTHR35011">
    <property type="entry name" value="2,3-DIKETO-L-GULONATE TRAP TRANSPORTER SMALL PERMEASE PROTEIN YIAM"/>
    <property type="match status" value="1"/>
</dbReference>
<dbReference type="InterPro" id="IPR007387">
    <property type="entry name" value="TRAP_DctQ"/>
</dbReference>
<dbReference type="Proteomes" id="UP001296873">
    <property type="component" value="Unassembled WGS sequence"/>
</dbReference>
<evidence type="ECO:0000256" key="4">
    <source>
        <dbReference type="ARBA" id="ARBA00022519"/>
    </source>
</evidence>
<evidence type="ECO:0000256" key="3">
    <source>
        <dbReference type="ARBA" id="ARBA00022475"/>
    </source>
</evidence>
<gene>
    <name evidence="11" type="ORF">CKO28_19280</name>
</gene>
<comment type="caution">
    <text evidence="11">The sequence shown here is derived from an EMBL/GenBank/DDBJ whole genome shotgun (WGS) entry which is preliminary data.</text>
</comment>
<proteinExistence type="inferred from homology"/>
<keyword evidence="6 9" id="KW-1133">Transmembrane helix</keyword>
<dbReference type="EMBL" id="NRRL01000079">
    <property type="protein sequence ID" value="MBK1670180.1"/>
    <property type="molecule type" value="Genomic_DNA"/>
</dbReference>
<keyword evidence="3" id="KW-1003">Cell membrane</keyword>
<comment type="function">
    <text evidence="9">Part of the tripartite ATP-independent periplasmic (TRAP) transport system.</text>
</comment>
<feature type="transmembrane region" description="Helical" evidence="9">
    <location>
        <begin position="92"/>
        <end position="113"/>
    </location>
</feature>
<sequence length="181" mass="19668">MPVLNALKQASYWANQGAITVCVACVLAMLGISFTGFVYTIFTGGALSWTYSLARVFLPWIGLISITIAFYHGEHVAMTVLVKLLPQVVVRATAIACLAVIAVFAVMLVWYGWQFFLNARQTYMVSAHIQIPQYYTAIAVPITGAVTLLHLVHGVSLLEHQMTPDAAYVDGALRGTTGDET</sequence>